<evidence type="ECO:0000256" key="1">
    <source>
        <dbReference type="SAM" id="Phobius"/>
    </source>
</evidence>
<gene>
    <name evidence="2" type="ORF">Fcan01_00971</name>
</gene>
<feature type="transmembrane region" description="Helical" evidence="1">
    <location>
        <begin position="210"/>
        <end position="229"/>
    </location>
</feature>
<protein>
    <recommendedName>
        <fullName evidence="4">Gustatory receptor</fullName>
    </recommendedName>
</protein>
<feature type="transmembrane region" description="Helical" evidence="1">
    <location>
        <begin position="277"/>
        <end position="296"/>
    </location>
</feature>
<keyword evidence="1" id="KW-0472">Membrane</keyword>
<organism evidence="2 3">
    <name type="scientific">Folsomia candida</name>
    <name type="common">Springtail</name>
    <dbReference type="NCBI Taxonomy" id="158441"/>
    <lineage>
        <taxon>Eukaryota</taxon>
        <taxon>Metazoa</taxon>
        <taxon>Ecdysozoa</taxon>
        <taxon>Arthropoda</taxon>
        <taxon>Hexapoda</taxon>
        <taxon>Collembola</taxon>
        <taxon>Entomobryomorpha</taxon>
        <taxon>Isotomoidea</taxon>
        <taxon>Isotomidae</taxon>
        <taxon>Proisotominae</taxon>
        <taxon>Folsomia</taxon>
    </lineage>
</organism>
<feature type="transmembrane region" description="Helical" evidence="1">
    <location>
        <begin position="303"/>
        <end position="326"/>
    </location>
</feature>
<name>A0A226EZ11_FOLCA</name>
<keyword evidence="1" id="KW-0812">Transmembrane</keyword>
<evidence type="ECO:0000313" key="3">
    <source>
        <dbReference type="Proteomes" id="UP000198287"/>
    </source>
</evidence>
<comment type="caution">
    <text evidence="2">The sequence shown here is derived from an EMBL/GenBank/DDBJ whole genome shotgun (WGS) entry which is preliminary data.</text>
</comment>
<keyword evidence="1" id="KW-1133">Transmembrane helix</keyword>
<keyword evidence="3" id="KW-1185">Reference proteome</keyword>
<feature type="transmembrane region" description="Helical" evidence="1">
    <location>
        <begin position="376"/>
        <end position="395"/>
    </location>
</feature>
<accession>A0A226EZ11</accession>
<sequence>MSNLLRKLASPFSHSETSYLSIMTWLTKWSIRSFAIPLASESGGKEDVRFLVIDKTSHWVIYACTAFLWLFYNVMFSFWFYNFNGNKGLPVWQKTIGFFFLINYVMIFGLHVCFLFRKKELLQVLKSCVWIETKCIARGASEYTEIRIFSNLDTIKMTIFVGPSMMGAVGLFLPCMPPSIANTVLLECRDGWGDQNAEVWVRLINGFAQWYVWFSLAGIMIITISRILLYPSVMVELWIKMIEDQLNHYPSANHGLAAFRVAQVFQNLVNAVMSKPFINIFIFLTILSEILSLYVIITSWKNLSFGVSAFFCLMGINYFLIIHVTLDSLKKSYVATVNFSKNVKSLRSQNAWFKKFLTSCPPLKVGMGDGKFFDELTSFIIWQFCVDTLINLLLLEK</sequence>
<dbReference type="Proteomes" id="UP000198287">
    <property type="component" value="Unassembled WGS sequence"/>
</dbReference>
<feature type="transmembrane region" description="Helical" evidence="1">
    <location>
        <begin position="96"/>
        <end position="116"/>
    </location>
</feature>
<dbReference type="EMBL" id="LNIX01000001">
    <property type="protein sequence ID" value="OXA62430.1"/>
    <property type="molecule type" value="Genomic_DNA"/>
</dbReference>
<proteinExistence type="predicted"/>
<evidence type="ECO:0008006" key="4">
    <source>
        <dbReference type="Google" id="ProtNLM"/>
    </source>
</evidence>
<dbReference type="AlphaFoldDB" id="A0A226EZ11"/>
<reference evidence="2 3" key="1">
    <citation type="submission" date="2015-12" db="EMBL/GenBank/DDBJ databases">
        <title>The genome of Folsomia candida.</title>
        <authorList>
            <person name="Faddeeva A."/>
            <person name="Derks M.F."/>
            <person name="Anvar Y."/>
            <person name="Smit S."/>
            <person name="Van Straalen N."/>
            <person name="Roelofs D."/>
        </authorList>
    </citation>
    <scope>NUCLEOTIDE SEQUENCE [LARGE SCALE GENOMIC DNA]</scope>
    <source>
        <strain evidence="2 3">VU population</strain>
        <tissue evidence="2">Whole body</tissue>
    </source>
</reference>
<evidence type="ECO:0000313" key="2">
    <source>
        <dbReference type="EMBL" id="OXA62430.1"/>
    </source>
</evidence>
<feature type="transmembrane region" description="Helical" evidence="1">
    <location>
        <begin position="59"/>
        <end position="81"/>
    </location>
</feature>